<dbReference type="AlphaFoldDB" id="A0A813I2X6"/>
<dbReference type="Proteomes" id="UP000626109">
    <property type="component" value="Unassembled WGS sequence"/>
</dbReference>
<dbReference type="EMBL" id="CAJNNW010002899">
    <property type="protein sequence ID" value="CAE8644793.1"/>
    <property type="molecule type" value="Genomic_DNA"/>
</dbReference>
<organism evidence="1 2">
    <name type="scientific">Polarella glacialis</name>
    <name type="common">Dinoflagellate</name>
    <dbReference type="NCBI Taxonomy" id="89957"/>
    <lineage>
        <taxon>Eukaryota</taxon>
        <taxon>Sar</taxon>
        <taxon>Alveolata</taxon>
        <taxon>Dinophyceae</taxon>
        <taxon>Suessiales</taxon>
        <taxon>Suessiaceae</taxon>
        <taxon>Polarella</taxon>
    </lineage>
</organism>
<accession>A0A813I2X6</accession>
<proteinExistence type="predicted"/>
<evidence type="ECO:0000313" key="1">
    <source>
        <dbReference type="EMBL" id="CAE8644793.1"/>
    </source>
</evidence>
<comment type="caution">
    <text evidence="1">The sequence shown here is derived from an EMBL/GenBank/DDBJ whole genome shotgun (WGS) entry which is preliminary data.</text>
</comment>
<gene>
    <name evidence="1" type="ORF">PGLA2088_LOCUS3362</name>
</gene>
<sequence length="137" mass="14532">MRDVSVEVEGPVAHDGHIFANWMWQFLSSMDGQLIGDGSLATMTIFEGNATKVQLSRFPDSVTRQAPQYEAKCSSDGQVAAGVAKMISLGHYGKMKIDSKPSNPSDAGIVGMLASARKSIRIAAQDMGPLCVPVSSS</sequence>
<reference evidence="1" key="1">
    <citation type="submission" date="2021-02" db="EMBL/GenBank/DDBJ databases">
        <authorList>
            <person name="Dougan E. K."/>
            <person name="Rhodes N."/>
            <person name="Thang M."/>
            <person name="Chan C."/>
        </authorList>
    </citation>
    <scope>NUCLEOTIDE SEQUENCE</scope>
</reference>
<evidence type="ECO:0000313" key="2">
    <source>
        <dbReference type="Proteomes" id="UP000626109"/>
    </source>
</evidence>
<protein>
    <submittedName>
        <fullName evidence="1">Uncharacterized protein</fullName>
    </submittedName>
</protein>
<name>A0A813I2X6_POLGL</name>